<sequence length="70" mass="7900">MMDKAEMWEQRIQELAAAGALSAEARALLHEMLEELKQVARQNMNLRKAVLKASGKEARMSSKLKDALME</sequence>
<accession>A0ABW9SVB7</accession>
<evidence type="ECO:0000256" key="1">
    <source>
        <dbReference type="SAM" id="Coils"/>
    </source>
</evidence>
<proteinExistence type="predicted"/>
<keyword evidence="3" id="KW-1185">Reference proteome</keyword>
<keyword evidence="1" id="KW-0175">Coiled coil</keyword>
<evidence type="ECO:0000313" key="3">
    <source>
        <dbReference type="Proteomes" id="UP000435177"/>
    </source>
</evidence>
<organism evidence="2 3">
    <name type="scientific">Paenibacillus campinasensis</name>
    <dbReference type="NCBI Taxonomy" id="66347"/>
    <lineage>
        <taxon>Bacteria</taxon>
        <taxon>Bacillati</taxon>
        <taxon>Bacillota</taxon>
        <taxon>Bacilli</taxon>
        <taxon>Bacillales</taxon>
        <taxon>Paenibacillaceae</taxon>
        <taxon>Paenibacillus</taxon>
    </lineage>
</organism>
<gene>
    <name evidence="2" type="ORF">GNP94_02755</name>
</gene>
<name>A0ABW9SVB7_9BACL</name>
<dbReference type="Proteomes" id="UP000435177">
    <property type="component" value="Unassembled WGS sequence"/>
</dbReference>
<feature type="coiled-coil region" evidence="1">
    <location>
        <begin position="22"/>
        <end position="49"/>
    </location>
</feature>
<dbReference type="EMBL" id="WOAA01000001">
    <property type="protein sequence ID" value="MUG64923.1"/>
    <property type="molecule type" value="Genomic_DNA"/>
</dbReference>
<reference evidence="2 3" key="1">
    <citation type="submission" date="2019-11" db="EMBL/GenBank/DDBJ databases">
        <title>Draft genome sequences of five Paenibacillus species of dairy origin.</title>
        <authorList>
            <person name="Olajide A.M."/>
            <person name="Chen S."/>
            <person name="Lapointe G."/>
        </authorList>
    </citation>
    <scope>NUCLEOTIDE SEQUENCE [LARGE SCALE GENOMIC DNA]</scope>
    <source>
        <strain evidence="2 3">3CS1</strain>
    </source>
</reference>
<evidence type="ECO:0000313" key="2">
    <source>
        <dbReference type="EMBL" id="MUG64923.1"/>
    </source>
</evidence>
<dbReference type="RefSeq" id="WP_155617374.1">
    <property type="nucleotide sequence ID" value="NZ_WOAA01000001.1"/>
</dbReference>
<comment type="caution">
    <text evidence="2">The sequence shown here is derived from an EMBL/GenBank/DDBJ whole genome shotgun (WGS) entry which is preliminary data.</text>
</comment>
<protein>
    <recommendedName>
        <fullName evidence="4">Ni2+-binding GTPase</fullName>
    </recommendedName>
</protein>
<evidence type="ECO:0008006" key="4">
    <source>
        <dbReference type="Google" id="ProtNLM"/>
    </source>
</evidence>